<evidence type="ECO:0000313" key="2">
    <source>
        <dbReference type="EMBL" id="KAF6158804.1"/>
    </source>
</evidence>
<keyword evidence="1" id="KW-0812">Transmembrane</keyword>
<keyword evidence="1" id="KW-1133">Transmembrane helix</keyword>
<accession>A0A7J7MVD9</accession>
<dbReference type="Proteomes" id="UP000541444">
    <property type="component" value="Unassembled WGS sequence"/>
</dbReference>
<protein>
    <submittedName>
        <fullName evidence="2">Uncharacterized protein</fullName>
    </submittedName>
</protein>
<reference evidence="2 3" key="1">
    <citation type="journal article" date="2020" name="IScience">
        <title>Genome Sequencing of the Endangered Kingdonia uniflora (Circaeasteraceae, Ranunculales) Reveals Potential Mechanisms of Evolutionary Specialization.</title>
        <authorList>
            <person name="Sun Y."/>
            <person name="Deng T."/>
            <person name="Zhang A."/>
            <person name="Moore M.J."/>
            <person name="Landis J.B."/>
            <person name="Lin N."/>
            <person name="Zhang H."/>
            <person name="Zhang X."/>
            <person name="Huang J."/>
            <person name="Zhang X."/>
            <person name="Sun H."/>
            <person name="Wang H."/>
        </authorList>
    </citation>
    <scope>NUCLEOTIDE SEQUENCE [LARGE SCALE GENOMIC DNA]</scope>
    <source>
        <strain evidence="2">TB1705</strain>
        <tissue evidence="2">Leaf</tissue>
    </source>
</reference>
<keyword evidence="3" id="KW-1185">Reference proteome</keyword>
<feature type="non-terminal residue" evidence="2">
    <location>
        <position position="1"/>
    </location>
</feature>
<evidence type="ECO:0000313" key="3">
    <source>
        <dbReference type="Proteomes" id="UP000541444"/>
    </source>
</evidence>
<dbReference type="EMBL" id="JACGCM010001219">
    <property type="protein sequence ID" value="KAF6158804.1"/>
    <property type="molecule type" value="Genomic_DNA"/>
</dbReference>
<name>A0A7J7MVD9_9MAGN</name>
<gene>
    <name evidence="2" type="ORF">GIB67_040318</name>
</gene>
<dbReference type="AlphaFoldDB" id="A0A7J7MVD9"/>
<comment type="caution">
    <text evidence="2">The sequence shown here is derived from an EMBL/GenBank/DDBJ whole genome shotgun (WGS) entry which is preliminary data.</text>
</comment>
<evidence type="ECO:0000256" key="1">
    <source>
        <dbReference type="SAM" id="Phobius"/>
    </source>
</evidence>
<keyword evidence="1" id="KW-0472">Membrane</keyword>
<feature type="transmembrane region" description="Helical" evidence="1">
    <location>
        <begin position="93"/>
        <end position="114"/>
    </location>
</feature>
<organism evidence="2 3">
    <name type="scientific">Kingdonia uniflora</name>
    <dbReference type="NCBI Taxonomy" id="39325"/>
    <lineage>
        <taxon>Eukaryota</taxon>
        <taxon>Viridiplantae</taxon>
        <taxon>Streptophyta</taxon>
        <taxon>Embryophyta</taxon>
        <taxon>Tracheophyta</taxon>
        <taxon>Spermatophyta</taxon>
        <taxon>Magnoliopsida</taxon>
        <taxon>Ranunculales</taxon>
        <taxon>Circaeasteraceae</taxon>
        <taxon>Kingdonia</taxon>
    </lineage>
</organism>
<sequence>MADQSKPNEPEGEDEDYMGDLSMFQPSCPPLSLKIPHKPLMNYHRHSIVLCDDVSSFQDFSECRPTTESYAIENYLSLGAGKSKKWKLTFGGIAFMVGAIAILVVTCATTIIAIRIHKSWKRKLEGSERDQAEAKRGIKTTTCIIAFKNKTGVITADTYGSKYDPETKVTEV</sequence>
<proteinExistence type="predicted"/>